<keyword evidence="5" id="KW-0372">Hormone</keyword>
<proteinExistence type="inferred from homology"/>
<evidence type="ECO:0000313" key="10">
    <source>
        <dbReference type="EMBL" id="CAI9545770.1"/>
    </source>
</evidence>
<keyword evidence="4" id="KW-0165">Cleavage on pair of basic residues</keyword>
<dbReference type="SMART" id="SM00183">
    <property type="entry name" value="NAT_PEP"/>
    <property type="match status" value="1"/>
</dbReference>
<keyword evidence="7" id="KW-1015">Disulfide bond</keyword>
<dbReference type="InterPro" id="IPR000663">
    <property type="entry name" value="Natr_peptide"/>
</dbReference>
<evidence type="ECO:0008006" key="12">
    <source>
        <dbReference type="Google" id="ProtNLM"/>
    </source>
</evidence>
<evidence type="ECO:0000256" key="3">
    <source>
        <dbReference type="ARBA" id="ARBA00022525"/>
    </source>
</evidence>
<sequence>MMVGVSALTLVTLLLVGVSGRPSPQLKHLKSLADLLSQDLSSSEEVLLMESLEDLGASISGPRPRDTAVPQDSSQLPTNRAWLRLFSDFMNNQKKFRGRTKKSGNSRGCFGMKLERIGTVSGLGC</sequence>
<dbReference type="PANTHER" id="PTHR12167">
    <property type="entry name" value="C-TYPE NATRIURETIC PEPTIDE"/>
    <property type="match status" value="1"/>
</dbReference>
<evidence type="ECO:0000256" key="5">
    <source>
        <dbReference type="ARBA" id="ARBA00022702"/>
    </source>
</evidence>
<dbReference type="InterPro" id="IPR030480">
    <property type="entry name" value="Natr_peptide_CS"/>
</dbReference>
<evidence type="ECO:0000256" key="4">
    <source>
        <dbReference type="ARBA" id="ARBA00022685"/>
    </source>
</evidence>
<evidence type="ECO:0000313" key="11">
    <source>
        <dbReference type="Proteomes" id="UP001162483"/>
    </source>
</evidence>
<evidence type="ECO:0000256" key="9">
    <source>
        <dbReference type="SAM" id="SignalP"/>
    </source>
</evidence>
<organism evidence="10 11">
    <name type="scientific">Staurois parvus</name>
    <dbReference type="NCBI Taxonomy" id="386267"/>
    <lineage>
        <taxon>Eukaryota</taxon>
        <taxon>Metazoa</taxon>
        <taxon>Chordata</taxon>
        <taxon>Craniata</taxon>
        <taxon>Vertebrata</taxon>
        <taxon>Euteleostomi</taxon>
        <taxon>Amphibia</taxon>
        <taxon>Batrachia</taxon>
        <taxon>Anura</taxon>
        <taxon>Neobatrachia</taxon>
        <taxon>Ranoidea</taxon>
        <taxon>Ranidae</taxon>
        <taxon>Staurois</taxon>
    </lineage>
</organism>
<keyword evidence="9" id="KW-0732">Signal</keyword>
<dbReference type="PROSITE" id="PS00263">
    <property type="entry name" value="NATRIURETIC_PEPTIDE"/>
    <property type="match status" value="1"/>
</dbReference>
<evidence type="ECO:0000256" key="8">
    <source>
        <dbReference type="RuleBase" id="RU003686"/>
    </source>
</evidence>
<dbReference type="PANTHER" id="PTHR12167:SF5">
    <property type="entry name" value="C-TYPE NATRIURETIC PEPTIDE 3-LIKE PRECURSOR"/>
    <property type="match status" value="1"/>
</dbReference>
<dbReference type="EMBL" id="CATNWA010003564">
    <property type="protein sequence ID" value="CAI9545770.1"/>
    <property type="molecule type" value="Genomic_DNA"/>
</dbReference>
<keyword evidence="3" id="KW-0964">Secreted</keyword>
<dbReference type="Proteomes" id="UP001162483">
    <property type="component" value="Unassembled WGS sequence"/>
</dbReference>
<reference evidence="10" key="1">
    <citation type="submission" date="2023-05" db="EMBL/GenBank/DDBJ databases">
        <authorList>
            <person name="Stuckert A."/>
        </authorList>
    </citation>
    <scope>NUCLEOTIDE SEQUENCE</scope>
</reference>
<gene>
    <name evidence="10" type="ORF">SPARVUS_LOCUS2722642</name>
</gene>
<protein>
    <recommendedName>
        <fullName evidence="12">C-type natriuretic peptide</fullName>
    </recommendedName>
</protein>
<accession>A0ABN9BDV3</accession>
<dbReference type="Pfam" id="PF00212">
    <property type="entry name" value="ANP"/>
    <property type="match status" value="1"/>
</dbReference>
<evidence type="ECO:0000256" key="2">
    <source>
        <dbReference type="ARBA" id="ARBA00009041"/>
    </source>
</evidence>
<evidence type="ECO:0000256" key="6">
    <source>
        <dbReference type="ARBA" id="ARBA00022858"/>
    </source>
</evidence>
<comment type="subcellular location">
    <subcellularLocation>
        <location evidence="1 8">Secreted</location>
    </subcellularLocation>
</comment>
<keyword evidence="6 8" id="KW-0838">Vasoactive</keyword>
<feature type="signal peptide" evidence="9">
    <location>
        <begin position="1"/>
        <end position="20"/>
    </location>
</feature>
<comment type="caution">
    <text evidence="10">The sequence shown here is derived from an EMBL/GenBank/DDBJ whole genome shotgun (WGS) entry which is preliminary data.</text>
</comment>
<feature type="chain" id="PRO_5045392082" description="C-type natriuretic peptide" evidence="9">
    <location>
        <begin position="21"/>
        <end position="125"/>
    </location>
</feature>
<dbReference type="PRINTS" id="PR00713">
    <property type="entry name" value="CNATPEPTIDE"/>
</dbReference>
<name>A0ABN9BDV3_9NEOB</name>
<dbReference type="InterPro" id="IPR002406">
    <property type="entry name" value="C_natriurtcpep"/>
</dbReference>
<keyword evidence="11" id="KW-1185">Reference proteome</keyword>
<comment type="similarity">
    <text evidence="2 8">Belongs to the natriuretic peptide family.</text>
</comment>
<evidence type="ECO:0000256" key="7">
    <source>
        <dbReference type="ARBA" id="ARBA00023157"/>
    </source>
</evidence>
<evidence type="ECO:0000256" key="1">
    <source>
        <dbReference type="ARBA" id="ARBA00004613"/>
    </source>
</evidence>